<dbReference type="Pfam" id="PF05930">
    <property type="entry name" value="Phage_AlpA"/>
    <property type="match status" value="1"/>
</dbReference>
<organism evidence="1 2">
    <name type="scientific">Rhizorhabdus wittichii</name>
    <dbReference type="NCBI Taxonomy" id="160791"/>
    <lineage>
        <taxon>Bacteria</taxon>
        <taxon>Pseudomonadati</taxon>
        <taxon>Pseudomonadota</taxon>
        <taxon>Alphaproteobacteria</taxon>
        <taxon>Sphingomonadales</taxon>
        <taxon>Sphingomonadaceae</taxon>
        <taxon>Rhizorhabdus</taxon>
    </lineage>
</organism>
<dbReference type="EMBL" id="CP059319">
    <property type="protein sequence ID" value="QTH23420.1"/>
    <property type="molecule type" value="Genomic_DNA"/>
</dbReference>
<name>A0A975D5C7_9SPHN</name>
<sequence length="65" mass="7579">MDTNDKLLTMKEVEQIVGYCKVTIYKMVREGRFPQQVQLGPNKVAWFQSEVLIWISNRADARYAA</sequence>
<accession>A0A975D5C7</accession>
<proteinExistence type="predicted"/>
<evidence type="ECO:0000313" key="1">
    <source>
        <dbReference type="EMBL" id="QTH23420.1"/>
    </source>
</evidence>
<dbReference type="InterPro" id="IPR010260">
    <property type="entry name" value="AlpA"/>
</dbReference>
<dbReference type="PANTHER" id="PTHR36154">
    <property type="entry name" value="DNA-BINDING TRANSCRIPTIONAL ACTIVATOR ALPA"/>
    <property type="match status" value="1"/>
</dbReference>
<reference evidence="1" key="1">
    <citation type="submission" date="2020-07" db="EMBL/GenBank/DDBJ databases">
        <authorList>
            <person name="Camacho E."/>
        </authorList>
    </citation>
    <scope>NUCLEOTIDE SEQUENCE</scope>
    <source>
        <strain evidence="1">MPO218</strain>
    </source>
</reference>
<dbReference type="PANTHER" id="PTHR36154:SF1">
    <property type="entry name" value="DNA-BINDING TRANSCRIPTIONAL ACTIVATOR ALPA"/>
    <property type="match status" value="1"/>
</dbReference>
<gene>
    <name evidence="1" type="ORF">HRJ34_07945</name>
</gene>
<evidence type="ECO:0000313" key="2">
    <source>
        <dbReference type="Proteomes" id="UP000664914"/>
    </source>
</evidence>
<dbReference type="InterPro" id="IPR052931">
    <property type="entry name" value="Prophage_regulatory_activator"/>
</dbReference>
<dbReference type="Proteomes" id="UP000664914">
    <property type="component" value="Chromosome"/>
</dbReference>
<dbReference type="AlphaFoldDB" id="A0A975D5C7"/>
<dbReference type="RefSeq" id="WP_208633796.1">
    <property type="nucleotide sequence ID" value="NZ_CP059319.1"/>
</dbReference>
<reference evidence="1" key="2">
    <citation type="submission" date="2021-04" db="EMBL/GenBank/DDBJ databases">
        <title>Isolation and genomic analysis of the ibuprofen-degrading bacterium Sphingomonas strain MPO218.</title>
        <authorList>
            <person name="Aulestia M."/>
            <person name="Flores A."/>
            <person name="Mangas E.L."/>
            <person name="Perez-Pulido A.J."/>
            <person name="Santero E."/>
            <person name="Camacho E.M."/>
        </authorList>
    </citation>
    <scope>NUCLEOTIDE SEQUENCE</scope>
    <source>
        <strain evidence="1">MPO218</strain>
    </source>
</reference>
<protein>
    <submittedName>
        <fullName evidence="1">AlpA family transcriptional regulator</fullName>
    </submittedName>
</protein>
<dbReference type="Gene3D" id="1.10.238.160">
    <property type="match status" value="1"/>
</dbReference>